<sequence>MEKVNVFFRCLVVATLVVLGACTDYQYVDTGLANGKHDCTVWEYLHSQPDDWDSTIIMIEHAGMKEYFDGSRQNEQITFFGITNLSILAYMLDYKEAHPTKPWKMVRDIPVETCRHILKRLIIPQRLVVEDIPRGRLEAIRGGYTEVEGRVCKTLEGEMFVYTYREDYNYIPEKGEIGLYIYLHGSGNSDANRSVSTDIQMNNGVVHALSYGFSLKGL</sequence>
<dbReference type="InterPro" id="IPR036378">
    <property type="entry name" value="FAS1_dom_sf"/>
</dbReference>
<gene>
    <name evidence="1" type="ORF">GGR14_001105</name>
</gene>
<dbReference type="AlphaFoldDB" id="A0A7W6HUS3"/>
<evidence type="ECO:0000313" key="2">
    <source>
        <dbReference type="Proteomes" id="UP000546007"/>
    </source>
</evidence>
<dbReference type="Gene3D" id="2.30.180.10">
    <property type="entry name" value="FAS1 domain"/>
    <property type="match status" value="1"/>
</dbReference>
<proteinExistence type="predicted"/>
<dbReference type="PROSITE" id="PS51257">
    <property type="entry name" value="PROKAR_LIPOPROTEIN"/>
    <property type="match status" value="1"/>
</dbReference>
<dbReference type="SUPFAM" id="SSF82153">
    <property type="entry name" value="FAS1 domain"/>
    <property type="match status" value="1"/>
</dbReference>
<name>A0A7W6HUS3_9BACT</name>
<dbReference type="GeneID" id="93099450"/>
<dbReference type="RefSeq" id="WP_124315608.1">
    <property type="nucleotide sequence ID" value="NZ_AP028155.1"/>
</dbReference>
<dbReference type="EMBL" id="JACIES010000002">
    <property type="protein sequence ID" value="MBB4025333.1"/>
    <property type="molecule type" value="Genomic_DNA"/>
</dbReference>
<keyword evidence="2" id="KW-1185">Reference proteome</keyword>
<evidence type="ECO:0000313" key="1">
    <source>
        <dbReference type="EMBL" id="MBB4025333.1"/>
    </source>
</evidence>
<dbReference type="OrthoDB" id="1099567at2"/>
<organism evidence="1 2">
    <name type="scientific">Butyricimonas faecihominis</name>
    <dbReference type="NCBI Taxonomy" id="1472416"/>
    <lineage>
        <taxon>Bacteria</taxon>
        <taxon>Pseudomonadati</taxon>
        <taxon>Bacteroidota</taxon>
        <taxon>Bacteroidia</taxon>
        <taxon>Bacteroidales</taxon>
        <taxon>Odoribacteraceae</taxon>
        <taxon>Butyricimonas</taxon>
    </lineage>
</organism>
<reference evidence="1 2" key="1">
    <citation type="submission" date="2020-08" db="EMBL/GenBank/DDBJ databases">
        <title>Genomic Encyclopedia of Type Strains, Phase IV (KMG-IV): sequencing the most valuable type-strain genomes for metagenomic binning, comparative biology and taxonomic classification.</title>
        <authorList>
            <person name="Goeker M."/>
        </authorList>
    </citation>
    <scope>NUCLEOTIDE SEQUENCE [LARGE SCALE GENOMIC DNA]</scope>
    <source>
        <strain evidence="1 2">DSM 105721</strain>
    </source>
</reference>
<evidence type="ECO:0008006" key="3">
    <source>
        <dbReference type="Google" id="ProtNLM"/>
    </source>
</evidence>
<accession>A0A7W6HUS3</accession>
<protein>
    <recommendedName>
        <fullName evidence="3">FAS1 domain-containing protein</fullName>
    </recommendedName>
</protein>
<dbReference type="Proteomes" id="UP000546007">
    <property type="component" value="Unassembled WGS sequence"/>
</dbReference>
<comment type="caution">
    <text evidence="1">The sequence shown here is derived from an EMBL/GenBank/DDBJ whole genome shotgun (WGS) entry which is preliminary data.</text>
</comment>